<evidence type="ECO:0000259" key="5">
    <source>
        <dbReference type="PROSITE" id="PS50146"/>
    </source>
</evidence>
<dbReference type="InterPro" id="IPR005218">
    <property type="entry name" value="Diacylglycerol/lipid_kinase"/>
</dbReference>
<dbReference type="PANTHER" id="PTHR12358:SF54">
    <property type="entry name" value="SPHINGOSINE KINASE RELATED PROTEIN"/>
    <property type="match status" value="1"/>
</dbReference>
<accession>A0A4U0ESM3</accession>
<evidence type="ECO:0000256" key="4">
    <source>
        <dbReference type="ARBA" id="ARBA00022840"/>
    </source>
</evidence>
<keyword evidence="2" id="KW-0547">Nucleotide-binding</keyword>
<keyword evidence="1" id="KW-0808">Transferase</keyword>
<dbReference type="InterPro" id="IPR050187">
    <property type="entry name" value="Lipid_Phosphate_FormReg"/>
</dbReference>
<dbReference type="Pfam" id="PF00781">
    <property type="entry name" value="DAGK_cat"/>
    <property type="match status" value="1"/>
</dbReference>
<dbReference type="GO" id="GO:0016301">
    <property type="term" value="F:kinase activity"/>
    <property type="evidence" value="ECO:0007669"/>
    <property type="project" value="UniProtKB-KW"/>
</dbReference>
<evidence type="ECO:0000256" key="1">
    <source>
        <dbReference type="ARBA" id="ARBA00022679"/>
    </source>
</evidence>
<dbReference type="PANTHER" id="PTHR12358">
    <property type="entry name" value="SPHINGOSINE KINASE"/>
    <property type="match status" value="1"/>
</dbReference>
<dbReference type="PROSITE" id="PS50146">
    <property type="entry name" value="DAGK"/>
    <property type="match status" value="1"/>
</dbReference>
<dbReference type="InterPro" id="IPR016064">
    <property type="entry name" value="NAD/diacylglycerol_kinase_sf"/>
</dbReference>
<organism evidence="6 7">
    <name type="scientific">Pontimicrobium aquaticum</name>
    <dbReference type="NCBI Taxonomy" id="2565367"/>
    <lineage>
        <taxon>Bacteria</taxon>
        <taxon>Pseudomonadati</taxon>
        <taxon>Bacteroidota</taxon>
        <taxon>Flavobacteriia</taxon>
        <taxon>Flavobacteriales</taxon>
        <taxon>Flavobacteriaceae</taxon>
        <taxon>Pontimicrobium</taxon>
    </lineage>
</organism>
<dbReference type="Proteomes" id="UP000307657">
    <property type="component" value="Unassembled WGS sequence"/>
</dbReference>
<protein>
    <submittedName>
        <fullName evidence="6">Diacylglycerol kinase family lipid kinase</fullName>
    </submittedName>
</protein>
<dbReference type="InterPro" id="IPR045540">
    <property type="entry name" value="YegS/DAGK_C"/>
</dbReference>
<dbReference type="SUPFAM" id="SSF111331">
    <property type="entry name" value="NAD kinase/diacylglycerol kinase-like"/>
    <property type="match status" value="1"/>
</dbReference>
<keyword evidence="3 6" id="KW-0418">Kinase</keyword>
<dbReference type="AlphaFoldDB" id="A0A4U0ESM3"/>
<comment type="caution">
    <text evidence="6">The sequence shown here is derived from an EMBL/GenBank/DDBJ whole genome shotgun (WGS) entry which is preliminary data.</text>
</comment>
<gene>
    <name evidence="6" type="ORF">E5167_10790</name>
</gene>
<dbReference type="InterPro" id="IPR001206">
    <property type="entry name" value="Diacylglycerol_kinase_cat_dom"/>
</dbReference>
<dbReference type="Gene3D" id="2.60.200.40">
    <property type="match status" value="1"/>
</dbReference>
<name>A0A4U0ESM3_9FLAO</name>
<keyword evidence="7" id="KW-1185">Reference proteome</keyword>
<dbReference type="SMART" id="SM00046">
    <property type="entry name" value="DAGKc"/>
    <property type="match status" value="1"/>
</dbReference>
<dbReference type="InterPro" id="IPR017438">
    <property type="entry name" value="ATP-NAD_kinase_N"/>
</dbReference>
<keyword evidence="4" id="KW-0067">ATP-binding</keyword>
<dbReference type="Pfam" id="PF19279">
    <property type="entry name" value="YegS_C"/>
    <property type="match status" value="1"/>
</dbReference>
<evidence type="ECO:0000313" key="7">
    <source>
        <dbReference type="Proteomes" id="UP000307657"/>
    </source>
</evidence>
<dbReference type="RefSeq" id="WP_136843931.1">
    <property type="nucleotide sequence ID" value="NZ_SUPL01000005.1"/>
</dbReference>
<dbReference type="EMBL" id="SUPL01000005">
    <property type="protein sequence ID" value="TJY34785.1"/>
    <property type="molecule type" value="Genomic_DNA"/>
</dbReference>
<reference evidence="6 7" key="1">
    <citation type="submission" date="2019-04" db="EMBL/GenBank/DDBJ databases">
        <title>Lacinutrix sp. nov., isolated from marine water.</title>
        <authorList>
            <person name="Kim W."/>
        </authorList>
    </citation>
    <scope>NUCLEOTIDE SEQUENCE [LARGE SCALE GENOMIC DNA]</scope>
    <source>
        <strain evidence="6 7">CAU 1491</strain>
    </source>
</reference>
<proteinExistence type="predicted"/>
<sequence>MSNSKKWFIIINPTSGNGKAKTLWPKIENQLNHERFQYVFHFTSSGLHNVELIHNAVNQGFNKIICIGGDGTIHNTVNGIMLQTISPTSSINVGVIPIGTGNDWVKTYNIPKDYKKAIDTIKNGTISQQDIGKIEFLDSQKEAVFFNNLAGVGFDGYVVSKVGKYKHFGALAYLIGAISGLFSFKNFDVEVVANSQKIKTKSLMVLIGLCKYSGGGMQLTEYTNPTDGLFDISIAKNFSKLDILKNLVKLFNGSIVKLKKVETFKTNTISVNCKNKLNIPFVQADGELIGTGGIKVQIIPKAFSFYTK</sequence>
<dbReference type="NCBIfam" id="TIGR00147">
    <property type="entry name" value="YegS/Rv2252/BmrU family lipid kinase"/>
    <property type="match status" value="1"/>
</dbReference>
<dbReference type="GO" id="GO:0008654">
    <property type="term" value="P:phospholipid biosynthetic process"/>
    <property type="evidence" value="ECO:0007669"/>
    <property type="project" value="InterPro"/>
</dbReference>
<evidence type="ECO:0000256" key="3">
    <source>
        <dbReference type="ARBA" id="ARBA00022777"/>
    </source>
</evidence>
<dbReference type="OrthoDB" id="9786026at2"/>
<dbReference type="Gene3D" id="3.40.50.10330">
    <property type="entry name" value="Probable inorganic polyphosphate/atp-NAD kinase, domain 1"/>
    <property type="match status" value="1"/>
</dbReference>
<feature type="domain" description="DAGKc" evidence="5">
    <location>
        <begin position="2"/>
        <end position="139"/>
    </location>
</feature>
<evidence type="ECO:0000256" key="2">
    <source>
        <dbReference type="ARBA" id="ARBA00022741"/>
    </source>
</evidence>
<dbReference type="GO" id="GO:0005524">
    <property type="term" value="F:ATP binding"/>
    <property type="evidence" value="ECO:0007669"/>
    <property type="project" value="UniProtKB-KW"/>
</dbReference>
<evidence type="ECO:0000313" key="6">
    <source>
        <dbReference type="EMBL" id="TJY34785.1"/>
    </source>
</evidence>